<dbReference type="Proteomes" id="UP000600918">
    <property type="component" value="Unassembled WGS sequence"/>
</dbReference>
<organism evidence="1 2">
    <name type="scientific">Vespula pensylvanica</name>
    <name type="common">Western yellow jacket</name>
    <name type="synonym">Wasp</name>
    <dbReference type="NCBI Taxonomy" id="30213"/>
    <lineage>
        <taxon>Eukaryota</taxon>
        <taxon>Metazoa</taxon>
        <taxon>Ecdysozoa</taxon>
        <taxon>Arthropoda</taxon>
        <taxon>Hexapoda</taxon>
        <taxon>Insecta</taxon>
        <taxon>Pterygota</taxon>
        <taxon>Neoptera</taxon>
        <taxon>Endopterygota</taxon>
        <taxon>Hymenoptera</taxon>
        <taxon>Apocrita</taxon>
        <taxon>Aculeata</taxon>
        <taxon>Vespoidea</taxon>
        <taxon>Vespidae</taxon>
        <taxon>Vespinae</taxon>
        <taxon>Vespula</taxon>
    </lineage>
</organism>
<name>A0A834PG76_VESPE</name>
<proteinExistence type="predicted"/>
<accession>A0A834PG76</accession>
<comment type="caution">
    <text evidence="1">The sequence shown here is derived from an EMBL/GenBank/DDBJ whole genome shotgun (WGS) entry which is preliminary data.</text>
</comment>
<gene>
    <name evidence="1" type="ORF">H0235_001002</name>
</gene>
<dbReference type="AlphaFoldDB" id="A0A834PG76"/>
<evidence type="ECO:0000313" key="2">
    <source>
        <dbReference type="Proteomes" id="UP000600918"/>
    </source>
</evidence>
<keyword evidence="2" id="KW-1185">Reference proteome</keyword>
<dbReference type="EMBL" id="JACSDY010000001">
    <property type="protein sequence ID" value="KAF7438611.1"/>
    <property type="molecule type" value="Genomic_DNA"/>
</dbReference>
<protein>
    <submittedName>
        <fullName evidence="1">Uncharacterized protein</fullName>
    </submittedName>
</protein>
<evidence type="ECO:0000313" key="1">
    <source>
        <dbReference type="EMBL" id="KAF7438611.1"/>
    </source>
</evidence>
<reference evidence="1" key="1">
    <citation type="journal article" date="2020" name="G3 (Bethesda)">
        <title>High-Quality Assemblies for Three Invasive Social Wasps from the &lt;i&gt;Vespula&lt;/i&gt; Genus.</title>
        <authorList>
            <person name="Harrop T.W.R."/>
            <person name="Guhlin J."/>
            <person name="McLaughlin G.M."/>
            <person name="Permina E."/>
            <person name="Stockwell P."/>
            <person name="Gilligan J."/>
            <person name="Le Lec M.F."/>
            <person name="Gruber M.A.M."/>
            <person name="Quinn O."/>
            <person name="Lovegrove M."/>
            <person name="Duncan E.J."/>
            <person name="Remnant E.J."/>
            <person name="Van Eeckhoven J."/>
            <person name="Graham B."/>
            <person name="Knapp R.A."/>
            <person name="Langford K.W."/>
            <person name="Kronenberg Z."/>
            <person name="Press M.O."/>
            <person name="Eacker S.M."/>
            <person name="Wilson-Rankin E.E."/>
            <person name="Purcell J."/>
            <person name="Lester P.J."/>
            <person name="Dearden P.K."/>
        </authorList>
    </citation>
    <scope>NUCLEOTIDE SEQUENCE</scope>
    <source>
        <strain evidence="1">Volc-1</strain>
    </source>
</reference>
<sequence length="126" mass="14534">MSSGMALPSNEAPLIKEKCNINEKLDEVTTTPRSSRATGVWSYPRPQRVEQRKLSSRNFYVVEKKKCKSEPLGLRASRKREGRDLKISLNRGKSRAKMEILRSLQNLFILDLPMLETKNYSQSDYN</sequence>